<feature type="transmembrane region" description="Helical" evidence="9">
    <location>
        <begin position="69"/>
        <end position="94"/>
    </location>
</feature>
<keyword evidence="5 9" id="KW-0653">Protein transport</keyword>
<comment type="function">
    <text evidence="9">Essential subunit of the Sec protein translocation channel SecYEG. Clamps together the 2 halves of SecY. May contact the channel plug during translocation.</text>
</comment>
<dbReference type="GO" id="GO:0008320">
    <property type="term" value="F:protein transmembrane transporter activity"/>
    <property type="evidence" value="ECO:0007669"/>
    <property type="project" value="UniProtKB-UniRule"/>
</dbReference>
<evidence type="ECO:0000256" key="1">
    <source>
        <dbReference type="ARBA" id="ARBA00004370"/>
    </source>
</evidence>
<keyword evidence="2 9" id="KW-0813">Transport</keyword>
<name>A0A0X2NJS2_9CORY</name>
<dbReference type="GO" id="GO:0065002">
    <property type="term" value="P:intracellular protein transmembrane transport"/>
    <property type="evidence" value="ECO:0007669"/>
    <property type="project" value="UniProtKB-UniRule"/>
</dbReference>
<dbReference type="AlphaFoldDB" id="A0A0X2NJS2"/>
<proteinExistence type="inferred from homology"/>
<dbReference type="NCBIfam" id="TIGR00964">
    <property type="entry name" value="secE_bact"/>
    <property type="match status" value="1"/>
</dbReference>
<evidence type="ECO:0000256" key="9">
    <source>
        <dbReference type="HAMAP-Rule" id="MF_00422"/>
    </source>
</evidence>
<dbReference type="RefSeq" id="WP_014010915.1">
    <property type="nucleotide sequence ID" value="NZ_CAUTRP010000015.1"/>
</dbReference>
<evidence type="ECO:0000313" key="12">
    <source>
        <dbReference type="Proteomes" id="UP000182498"/>
    </source>
</evidence>
<dbReference type="Gene3D" id="1.20.5.1030">
    <property type="entry name" value="Preprotein translocase secy subunit"/>
    <property type="match status" value="1"/>
</dbReference>
<evidence type="ECO:0000256" key="2">
    <source>
        <dbReference type="ARBA" id="ARBA00022448"/>
    </source>
</evidence>
<keyword evidence="7 9" id="KW-0811">Translocation</keyword>
<dbReference type="InterPro" id="IPR001901">
    <property type="entry name" value="Translocase_SecE/Sec61-g"/>
</dbReference>
<evidence type="ECO:0000256" key="6">
    <source>
        <dbReference type="ARBA" id="ARBA00022989"/>
    </source>
</evidence>
<dbReference type="GO" id="GO:0043952">
    <property type="term" value="P:protein transport by the Sec complex"/>
    <property type="evidence" value="ECO:0007669"/>
    <property type="project" value="UniProtKB-UniRule"/>
</dbReference>
<protein>
    <recommendedName>
        <fullName evidence="9">Protein translocase subunit SecE</fullName>
    </recommendedName>
</protein>
<evidence type="ECO:0000256" key="8">
    <source>
        <dbReference type="ARBA" id="ARBA00023136"/>
    </source>
</evidence>
<dbReference type="PANTHER" id="PTHR33910">
    <property type="entry name" value="PROTEIN TRANSLOCASE SUBUNIT SECE"/>
    <property type="match status" value="1"/>
</dbReference>
<sequence length="104" mass="11202">MSDENTTNDRLRPSGKRQIENAEKGATAKVASARVTDDGGRKPARGPVAYAGSVGREMKKVIWPTGREMVSSTLITIAFLVIMVALCASVDFLAHEGVEFIFGF</sequence>
<dbReference type="Proteomes" id="UP000182498">
    <property type="component" value="Unassembled WGS sequence"/>
</dbReference>
<dbReference type="PANTHER" id="PTHR33910:SF1">
    <property type="entry name" value="PROTEIN TRANSLOCASE SUBUNIT SECE"/>
    <property type="match status" value="1"/>
</dbReference>
<dbReference type="GO" id="GO:0005886">
    <property type="term" value="C:plasma membrane"/>
    <property type="evidence" value="ECO:0007669"/>
    <property type="project" value="UniProtKB-SubCell"/>
</dbReference>
<dbReference type="EMBL" id="FAUH01000001">
    <property type="protein sequence ID" value="CUU64999.1"/>
    <property type="molecule type" value="Genomic_DNA"/>
</dbReference>
<dbReference type="GO" id="GO:0006605">
    <property type="term" value="P:protein targeting"/>
    <property type="evidence" value="ECO:0007669"/>
    <property type="project" value="UniProtKB-UniRule"/>
</dbReference>
<dbReference type="Pfam" id="PF00584">
    <property type="entry name" value="SecE"/>
    <property type="match status" value="1"/>
</dbReference>
<reference evidence="12" key="1">
    <citation type="submission" date="2015-11" db="EMBL/GenBank/DDBJ databases">
        <authorList>
            <person name="Dugat-Bony E."/>
        </authorList>
    </citation>
    <scope>NUCLEOTIDE SEQUENCE [LARGE SCALE GENOMIC DNA]</scope>
    <source>
        <strain evidence="12">Mu292</strain>
    </source>
</reference>
<evidence type="ECO:0000313" key="11">
    <source>
        <dbReference type="EMBL" id="CUU64999.1"/>
    </source>
</evidence>
<dbReference type="OMA" id="WPTGREM"/>
<comment type="subunit">
    <text evidence="9">Component of the Sec protein translocase complex. Heterotrimer consisting of SecY, SecE and SecG subunits. The heterotrimers can form oligomers, although 1 heterotrimer is thought to be able to translocate proteins. Interacts with the ribosome. Interacts with SecDF, and other proteins may be involved. Interacts with SecA.</text>
</comment>
<accession>A0A0X2NJS2</accession>
<organism evidence="11 12">
    <name type="scientific">Corynebacterium variabile</name>
    <dbReference type="NCBI Taxonomy" id="1727"/>
    <lineage>
        <taxon>Bacteria</taxon>
        <taxon>Bacillati</taxon>
        <taxon>Actinomycetota</taxon>
        <taxon>Actinomycetes</taxon>
        <taxon>Mycobacteriales</taxon>
        <taxon>Corynebacteriaceae</taxon>
        <taxon>Corynebacterium</taxon>
    </lineage>
</organism>
<keyword evidence="4 9" id="KW-0812">Transmembrane</keyword>
<gene>
    <name evidence="9" type="primary">secE</name>
    <name evidence="11" type="ORF">CVAR292_00304</name>
</gene>
<evidence type="ECO:0000256" key="7">
    <source>
        <dbReference type="ARBA" id="ARBA00023010"/>
    </source>
</evidence>
<comment type="subcellular location">
    <subcellularLocation>
        <location evidence="9">Cell membrane</location>
        <topology evidence="9">Single-pass membrane protein</topology>
    </subcellularLocation>
    <subcellularLocation>
        <location evidence="1">Membrane</location>
    </subcellularLocation>
</comment>
<evidence type="ECO:0000256" key="10">
    <source>
        <dbReference type="SAM" id="MobiDB-lite"/>
    </source>
</evidence>
<feature type="compositionally biased region" description="Basic and acidic residues" evidence="10">
    <location>
        <begin position="7"/>
        <end position="23"/>
    </location>
</feature>
<evidence type="ECO:0000256" key="3">
    <source>
        <dbReference type="ARBA" id="ARBA00022475"/>
    </source>
</evidence>
<dbReference type="InterPro" id="IPR005807">
    <property type="entry name" value="SecE_bac"/>
</dbReference>
<keyword evidence="6 9" id="KW-1133">Transmembrane helix</keyword>
<dbReference type="OrthoDB" id="9805743at2"/>
<comment type="similarity">
    <text evidence="9">Belongs to the SecE/SEC61-gamma family.</text>
</comment>
<feature type="region of interest" description="Disordered" evidence="10">
    <location>
        <begin position="1"/>
        <end position="48"/>
    </location>
</feature>
<evidence type="ECO:0000256" key="5">
    <source>
        <dbReference type="ARBA" id="ARBA00022927"/>
    </source>
</evidence>
<keyword evidence="8 9" id="KW-0472">Membrane</keyword>
<dbReference type="InterPro" id="IPR038379">
    <property type="entry name" value="SecE_sf"/>
</dbReference>
<dbReference type="HAMAP" id="MF_00422">
    <property type="entry name" value="SecE"/>
    <property type="match status" value="1"/>
</dbReference>
<keyword evidence="3 9" id="KW-1003">Cell membrane</keyword>
<keyword evidence="12" id="KW-1185">Reference proteome</keyword>
<dbReference type="GO" id="GO:0009306">
    <property type="term" value="P:protein secretion"/>
    <property type="evidence" value="ECO:0007669"/>
    <property type="project" value="UniProtKB-UniRule"/>
</dbReference>
<evidence type="ECO:0000256" key="4">
    <source>
        <dbReference type="ARBA" id="ARBA00022692"/>
    </source>
</evidence>